<evidence type="ECO:0000259" key="18">
    <source>
        <dbReference type="PROSITE" id="PS51189"/>
    </source>
</evidence>
<dbReference type="InterPro" id="IPR014009">
    <property type="entry name" value="PIK_FAT"/>
</dbReference>
<dbReference type="PROSITE" id="PS51190">
    <property type="entry name" value="FATC"/>
    <property type="match status" value="1"/>
</dbReference>
<dbReference type="Pfam" id="PF02260">
    <property type="entry name" value="FATC"/>
    <property type="match status" value="1"/>
</dbReference>
<dbReference type="PANTHER" id="PTHR11139">
    <property type="entry name" value="ATAXIA TELANGIECTASIA MUTATED ATM -RELATED"/>
    <property type="match status" value="1"/>
</dbReference>
<proteinExistence type="inferred from homology"/>
<dbReference type="OrthoDB" id="381190at2759"/>
<dbReference type="GO" id="GO:0000077">
    <property type="term" value="P:DNA damage checkpoint signaling"/>
    <property type="evidence" value="ECO:0007669"/>
    <property type="project" value="TreeGrafter"/>
</dbReference>
<dbReference type="InterPro" id="IPR018936">
    <property type="entry name" value="PI3/4_kinase_CS"/>
</dbReference>
<keyword evidence="5" id="KW-0723">Serine/threonine-protein kinase</keyword>
<comment type="catalytic activity">
    <reaction evidence="15">
        <text>L-seryl-[protein] + ATP = O-phospho-L-seryl-[protein] + ADP + H(+)</text>
        <dbReference type="Rhea" id="RHEA:17989"/>
        <dbReference type="Rhea" id="RHEA-COMP:9863"/>
        <dbReference type="Rhea" id="RHEA-COMP:11604"/>
        <dbReference type="ChEBI" id="CHEBI:15378"/>
        <dbReference type="ChEBI" id="CHEBI:29999"/>
        <dbReference type="ChEBI" id="CHEBI:30616"/>
        <dbReference type="ChEBI" id="CHEBI:83421"/>
        <dbReference type="ChEBI" id="CHEBI:456216"/>
        <dbReference type="EC" id="2.7.11.1"/>
    </reaction>
</comment>
<evidence type="ECO:0000313" key="20">
    <source>
        <dbReference type="EMBL" id="KAF1987090.1"/>
    </source>
</evidence>
<evidence type="ECO:0000256" key="6">
    <source>
        <dbReference type="ARBA" id="ARBA00022679"/>
    </source>
</evidence>
<comment type="subunit">
    <text evidence="3">Associates with DNA double-strand breaks.</text>
</comment>
<keyword evidence="12" id="KW-0539">Nucleus</keyword>
<dbReference type="GO" id="GO:0006281">
    <property type="term" value="P:DNA repair"/>
    <property type="evidence" value="ECO:0007669"/>
    <property type="project" value="UniProtKB-KW"/>
</dbReference>
<feature type="domain" description="FAT" evidence="18">
    <location>
        <begin position="1456"/>
        <end position="2028"/>
    </location>
</feature>
<dbReference type="PANTHER" id="PTHR11139:SF125">
    <property type="entry name" value="SERINE_THREONINE-PROTEIN KINASE MEC1"/>
    <property type="match status" value="1"/>
</dbReference>
<dbReference type="GO" id="GO:0000723">
    <property type="term" value="P:telomere maintenance"/>
    <property type="evidence" value="ECO:0007669"/>
    <property type="project" value="TreeGrafter"/>
</dbReference>
<keyword evidence="9" id="KW-0418">Kinase</keyword>
<evidence type="ECO:0000256" key="8">
    <source>
        <dbReference type="ARBA" id="ARBA00022763"/>
    </source>
</evidence>
<dbReference type="Pfam" id="PF23593">
    <property type="entry name" value="HEAT_ATR"/>
    <property type="match status" value="1"/>
</dbReference>
<evidence type="ECO:0000256" key="10">
    <source>
        <dbReference type="ARBA" id="ARBA00022840"/>
    </source>
</evidence>
<comment type="subcellular location">
    <subcellularLocation>
        <location evidence="1">Nucleus</location>
    </subcellularLocation>
</comment>
<gene>
    <name evidence="20" type="ORF">K402DRAFT_463189</name>
</gene>
<feature type="domain" description="FATC" evidence="19">
    <location>
        <begin position="2447"/>
        <end position="2479"/>
    </location>
</feature>
<dbReference type="GO" id="GO:0005694">
    <property type="term" value="C:chromosome"/>
    <property type="evidence" value="ECO:0007669"/>
    <property type="project" value="TreeGrafter"/>
</dbReference>
<keyword evidence="11" id="KW-0234">DNA repair</keyword>
<dbReference type="InterPro" id="IPR057564">
    <property type="entry name" value="HEAT_ATR"/>
</dbReference>
<dbReference type="PROSITE" id="PS00916">
    <property type="entry name" value="PI3_4_KINASE_2"/>
    <property type="match status" value="1"/>
</dbReference>
<keyword evidence="7" id="KW-0547">Nucleotide-binding</keyword>
<keyword evidence="6" id="KW-0808">Transferase</keyword>
<feature type="region of interest" description="Disordered" evidence="16">
    <location>
        <begin position="461"/>
        <end position="493"/>
    </location>
</feature>
<accession>A0A6G1H250</accession>
<dbReference type="GO" id="GO:0005524">
    <property type="term" value="F:ATP binding"/>
    <property type="evidence" value="ECO:0007669"/>
    <property type="project" value="UniProtKB-KW"/>
</dbReference>
<dbReference type="InterPro" id="IPR056802">
    <property type="entry name" value="ATR-like_M-HEAT"/>
</dbReference>
<feature type="region of interest" description="Disordered" evidence="16">
    <location>
        <begin position="1"/>
        <end position="20"/>
    </location>
</feature>
<dbReference type="InterPro" id="IPR000403">
    <property type="entry name" value="PI3/4_kinase_cat_dom"/>
</dbReference>
<dbReference type="SUPFAM" id="SSF48371">
    <property type="entry name" value="ARM repeat"/>
    <property type="match status" value="1"/>
</dbReference>
<dbReference type="InterPro" id="IPR012993">
    <property type="entry name" value="UME"/>
</dbReference>
<keyword evidence="10" id="KW-0067">ATP-binding</keyword>
<evidence type="ECO:0000259" key="17">
    <source>
        <dbReference type="PROSITE" id="PS50290"/>
    </source>
</evidence>
<dbReference type="GO" id="GO:0005634">
    <property type="term" value="C:nucleus"/>
    <property type="evidence" value="ECO:0007669"/>
    <property type="project" value="UniProtKB-SubCell"/>
</dbReference>
<evidence type="ECO:0000256" key="3">
    <source>
        <dbReference type="ARBA" id="ARBA00011370"/>
    </source>
</evidence>
<comment type="similarity">
    <text evidence="2">Belongs to the PI3/PI4-kinase family. ATM subfamily.</text>
</comment>
<dbReference type="SUPFAM" id="SSF48452">
    <property type="entry name" value="TPR-like"/>
    <property type="match status" value="1"/>
</dbReference>
<evidence type="ECO:0000256" key="11">
    <source>
        <dbReference type="ARBA" id="ARBA00023204"/>
    </source>
</evidence>
<dbReference type="SMART" id="SM00802">
    <property type="entry name" value="UME"/>
    <property type="match status" value="1"/>
</dbReference>
<dbReference type="SMART" id="SM01343">
    <property type="entry name" value="FATC"/>
    <property type="match status" value="1"/>
</dbReference>
<reference evidence="20" key="1">
    <citation type="journal article" date="2020" name="Stud. Mycol.">
        <title>101 Dothideomycetes genomes: a test case for predicting lifestyles and emergence of pathogens.</title>
        <authorList>
            <person name="Haridas S."/>
            <person name="Albert R."/>
            <person name="Binder M."/>
            <person name="Bloem J."/>
            <person name="Labutti K."/>
            <person name="Salamov A."/>
            <person name="Andreopoulos B."/>
            <person name="Baker S."/>
            <person name="Barry K."/>
            <person name="Bills G."/>
            <person name="Bluhm B."/>
            <person name="Cannon C."/>
            <person name="Castanera R."/>
            <person name="Culley D."/>
            <person name="Daum C."/>
            <person name="Ezra D."/>
            <person name="Gonzalez J."/>
            <person name="Henrissat B."/>
            <person name="Kuo A."/>
            <person name="Liang C."/>
            <person name="Lipzen A."/>
            <person name="Lutzoni F."/>
            <person name="Magnuson J."/>
            <person name="Mondo S."/>
            <person name="Nolan M."/>
            <person name="Ohm R."/>
            <person name="Pangilinan J."/>
            <person name="Park H.-J."/>
            <person name="Ramirez L."/>
            <person name="Alfaro M."/>
            <person name="Sun H."/>
            <person name="Tritt A."/>
            <person name="Yoshinaga Y."/>
            <person name="Zwiers L.-H."/>
            <person name="Turgeon B."/>
            <person name="Goodwin S."/>
            <person name="Spatafora J."/>
            <person name="Crous P."/>
            <person name="Grigoriev I."/>
        </authorList>
    </citation>
    <scope>NUCLEOTIDE SEQUENCE</scope>
    <source>
        <strain evidence="20">CBS 113979</strain>
    </source>
</reference>
<evidence type="ECO:0000256" key="4">
    <source>
        <dbReference type="ARBA" id="ARBA00012513"/>
    </source>
</evidence>
<dbReference type="InterPro" id="IPR011990">
    <property type="entry name" value="TPR-like_helical_dom_sf"/>
</dbReference>
<evidence type="ECO:0000256" key="14">
    <source>
        <dbReference type="ARBA" id="ARBA00047899"/>
    </source>
</evidence>
<dbReference type="FunFam" id="1.10.1070.11:FF:000031">
    <property type="entry name" value="Phosphatidyl inositol 3-kinase"/>
    <property type="match status" value="1"/>
</dbReference>
<evidence type="ECO:0000313" key="21">
    <source>
        <dbReference type="Proteomes" id="UP000800041"/>
    </source>
</evidence>
<protein>
    <recommendedName>
        <fullName evidence="4">non-specific serine/threonine protein kinase</fullName>
        <ecNumber evidence="4">2.7.11.1</ecNumber>
    </recommendedName>
</protein>
<dbReference type="CDD" id="cd00892">
    <property type="entry name" value="PIKKc_ATR"/>
    <property type="match status" value="1"/>
</dbReference>
<evidence type="ECO:0000256" key="13">
    <source>
        <dbReference type="ARBA" id="ARBA00025079"/>
    </source>
</evidence>
<dbReference type="EC" id="2.7.11.1" evidence="4"/>
<keyword evidence="21" id="KW-1185">Reference proteome</keyword>
<dbReference type="SUPFAM" id="SSF56112">
    <property type="entry name" value="Protein kinase-like (PK-like)"/>
    <property type="match status" value="1"/>
</dbReference>
<comment type="function">
    <text evidence="13">Serine/threonine protein kinase which activates checkpoint signaling upon genotoxic stresses such as ionizing radiation (IR), ultraviolet light (UV), or DNA replication stalling, thereby acting as a DNA damage sensor. Recognizes the substrate consensus sequence [ST]-Q. Phosphorylates histone H2A to form H2AS128ph (gamma-H2A) at sites of DNA damage, involved in the regulation of DNA damage response mechanism. Required for the control of telomere length and genome stability.</text>
</comment>
<dbReference type="InterPro" id="IPR003152">
    <property type="entry name" value="FATC_dom"/>
</dbReference>
<dbReference type="PROSITE" id="PS51189">
    <property type="entry name" value="FAT"/>
    <property type="match status" value="1"/>
</dbReference>
<dbReference type="Gene3D" id="1.25.40.10">
    <property type="entry name" value="Tetratricopeptide repeat domain"/>
    <property type="match status" value="1"/>
</dbReference>
<evidence type="ECO:0000256" key="5">
    <source>
        <dbReference type="ARBA" id="ARBA00022527"/>
    </source>
</evidence>
<evidence type="ECO:0000259" key="19">
    <source>
        <dbReference type="PROSITE" id="PS51190"/>
    </source>
</evidence>
<name>A0A6G1H250_9PEZI</name>
<dbReference type="PROSITE" id="PS50290">
    <property type="entry name" value="PI3_4_KINASE_3"/>
    <property type="match status" value="1"/>
</dbReference>
<comment type="catalytic activity">
    <reaction evidence="14">
        <text>L-threonyl-[protein] + ATP = O-phospho-L-threonyl-[protein] + ADP + H(+)</text>
        <dbReference type="Rhea" id="RHEA:46608"/>
        <dbReference type="Rhea" id="RHEA-COMP:11060"/>
        <dbReference type="Rhea" id="RHEA-COMP:11605"/>
        <dbReference type="ChEBI" id="CHEBI:15378"/>
        <dbReference type="ChEBI" id="CHEBI:30013"/>
        <dbReference type="ChEBI" id="CHEBI:30616"/>
        <dbReference type="ChEBI" id="CHEBI:61977"/>
        <dbReference type="ChEBI" id="CHEBI:456216"/>
        <dbReference type="EC" id="2.7.11.1"/>
    </reaction>
</comment>
<feature type="domain" description="PI3K/PI4K catalytic" evidence="17">
    <location>
        <begin position="2144"/>
        <end position="2463"/>
    </location>
</feature>
<dbReference type="InterPro" id="IPR036940">
    <property type="entry name" value="PI3/4_kinase_cat_sf"/>
</dbReference>
<dbReference type="EMBL" id="ML977154">
    <property type="protein sequence ID" value="KAF1987090.1"/>
    <property type="molecule type" value="Genomic_DNA"/>
</dbReference>
<dbReference type="InterPro" id="IPR016024">
    <property type="entry name" value="ARM-type_fold"/>
</dbReference>
<dbReference type="Pfam" id="PF08064">
    <property type="entry name" value="UME"/>
    <property type="match status" value="1"/>
</dbReference>
<dbReference type="Proteomes" id="UP000800041">
    <property type="component" value="Unassembled WGS sequence"/>
</dbReference>
<dbReference type="Gene3D" id="1.10.1070.11">
    <property type="entry name" value="Phosphatidylinositol 3-/4-kinase, catalytic domain"/>
    <property type="match status" value="1"/>
</dbReference>
<dbReference type="Pfam" id="PF02259">
    <property type="entry name" value="FAT"/>
    <property type="match status" value="1"/>
</dbReference>
<dbReference type="InterPro" id="IPR011009">
    <property type="entry name" value="Kinase-like_dom_sf"/>
</dbReference>
<organism evidence="20 21">
    <name type="scientific">Aulographum hederae CBS 113979</name>
    <dbReference type="NCBI Taxonomy" id="1176131"/>
    <lineage>
        <taxon>Eukaryota</taxon>
        <taxon>Fungi</taxon>
        <taxon>Dikarya</taxon>
        <taxon>Ascomycota</taxon>
        <taxon>Pezizomycotina</taxon>
        <taxon>Dothideomycetes</taxon>
        <taxon>Pleosporomycetidae</taxon>
        <taxon>Aulographales</taxon>
        <taxon>Aulographaceae</taxon>
    </lineage>
</organism>
<keyword evidence="8" id="KW-0227">DNA damage</keyword>
<dbReference type="InterPro" id="IPR050517">
    <property type="entry name" value="DDR_Repair_Kinase"/>
</dbReference>
<sequence length="2479" mass="277769">MARRGGVGQATQSGVFGANGDLPPSTLAAKIVNNQSESNRLQEPEQRELFGTLLQEYLNDPAVEESNVTTNAQLIYAVGSAGLEGLLKDDPFSSHLRVEQALTSLSVIQLTIGRNPEVLSYAEPQDSESIAKPPVFLWLLPKLLAMLGHKTLPSLQLKVEELLQLFVQTKGRSLALWKASLLMRRVYETCIADILNVLEGTQNQPSMFMSFAISLPSSKAIGHFSPNSLQAIALPPGCQASIDSALQAILICLVLLKIVGASEVKPGASIIDQQTSTEQMVVSSCHRILTTINTSLLLKVPSDIDPILSAFCKAVRSLLLAATPPEPGNEGHLRPWLGLFEMLLELPSLPEAPDLQIEITNALILLYRNCGASRHWQRTCDEMLSPAILELVRNQDRCSILAGDLQAILSLWTKSADFKPSLPNDVHEIIEKPDQDPAERSISAMLDQAVSGLALDDSEAGYDEALRPPKRQKTDRDGDTTMTGQDEEETKPHEQLLSILGARSWQGVQEIDQSSRCANFSDEAIEEILSVAAKIPCDATASFETIANVSGVEEEIRQSCLVCESDPSSHRRRAQHLWDTAEHQGSEQFIYLVNAVCITVDKRKSKKLRILAAIVILRLCNHLSGSRHMNFEGSDSQMGQWCLRSLSSSVRELRIAAGRALPGFLRRNLPPDVRKRNRMYAFNILKALTDRGSLPEQESIIMAWTQVARVCDEDELNIALLQLIEYLGHTHNLICAVAYTELLRLADDFSCSPADLFKPFWRSIAVVVVRDLHTRPQKAQQLCDLMGVSVNQMLLDTQAETIPYLILTKKKDVLHRIAAAQGKDIHDICMKPRKHLASILAILLSQRMEDIEQATMDLLCEAAPGFRETDLASLVKLEPILTACELLKAASAAGGSNRIHVTRAIKTLASLMERVGQHRAPPKSSKTLAAFLETHVLGIMTHFAEVIDPGSGNESPISDKVRCLHAIEDMIAIAKGYNFSIAIPQIRACLQSAMEVDELRDMAFSVWFRLMTVIDVEDVDALLDHTFSVMARYWKSFSADTNTNMFELMGLLVDKHRTLITDRVDTLPSLGGIPVLSKFYNDFSKFKGPHDVEKQLEGYAFRCRDENSTVVEQALTELANYLEVNQRFIHETAVSQEPSPVVADLMRSILDASLRFADGNKEVVRLCTECLGVIGSLDTNRVEAPKEKREVIMLSNFEKLVEVVDFVAFLLENVLVKAFHSATNAKAQNYLAYAMQELLRFGQFPETVMNRARSSQSGSTYQRWIEMPEFVRNTLTPFFSSKYHIVNAKDPPAPQEFPIFKTTISHGFWLRAFAYEILRWGNGDNARMVFPVISRVVKGPDMLIAKTMLPFVVLNVVIGGTESQTDSICKEFMTVLEQDMNSVSQAEAENIKQCSENVFDVLDYLSRWLQEKRKSIIEARQASHRTGTLYAEVDELRDVGQTSSVEHVLSSIPAETISGRAVDCKSYARALFHWEQYMRTQKELKNEDETTDMYKRLQEIYAEIDEPDAIEGISSRLPILDPDQQILEHRRAGRWAAAQSWYEASLADDPDDVDLQGGMMECLRESGRYDSLLNYIESLFDQSITKAPTDDLYSFAAEAAWSTGRWATLEKFVNDVPDSSNEDLNVAIGHALLALRDKNDKQFLSIISGQREVIARSFTTSNTASLQACHEQTLSLHILYEIEAVSGFSGSKAVDKATLLEVLDRRLDALGAFTSNKQYVLGIRRAVMRLSAIDFSSYDISSAWLTSARLARKSNNTNTAYDAVLRASRLHDDAAKIEHSKLLWKGGQHRKAIQNLEDAIKTGAFKHYTLADDVARSEDPNAKQNSMVARAQLLLAKWIDIAGQSNRDQIIARYQHAVRMFTRWDKGHYYLGRYYNKILEAEKALPVAKQSDRVRSGETAKLVVDNYTRSLGFGTKYYYHTIPKILTLWLDLGMEVHALKDSAHNKQADRDVQCAPLKTKHLALMHKHLIKYIDKVPAFIFYTAFPQIISRISHPHSDTWKVLSQMIHRIATTHPQQALWSLLAVSKSTAPDKCRRATEILNKLKLEPKRGKAENGVTDLKHLINHGQKLSEALLQACEAEVSPRASHVSLGRDLMFNHKLAPCQLVVPIEATMMASVGTVLSSSAQIRSHKPFPRGSITIAAFQDDVLVLSSLQRPRKLTVRGSDGRNYGLLCKPKDDLRKDQRLMEFNSMIGRALKRNVEASKRQLYIRTYAVTPLNEECGTIEWVDGLKPLRDIIMKNYKDKNIRTDFTLLRNLLDSACADPANIHIFTDEVLSKFPPVLYEWFIETFPEPEEWLASRLRYTRSCAVMSMVGHVLGLGDRHGENILLEEGSGGVFHVDFNCLFDKGLAFEKAEKVPFRLTHNMTDAFGSYEVEGPFRTASELTLKILRQYEDALMTILEVFLYDPTTDFIGPKKKKVKDVPDTPQEVLENVRMKLRGLMKEESVPLSVEGYVDALVKAATDPWNLASMYIGWCPFF</sequence>
<dbReference type="Pfam" id="PF00454">
    <property type="entry name" value="PI3_PI4_kinase"/>
    <property type="match status" value="1"/>
</dbReference>
<evidence type="ECO:0000256" key="7">
    <source>
        <dbReference type="ARBA" id="ARBA00022741"/>
    </source>
</evidence>
<evidence type="ECO:0000256" key="12">
    <source>
        <dbReference type="ARBA" id="ARBA00023242"/>
    </source>
</evidence>
<evidence type="ECO:0000256" key="15">
    <source>
        <dbReference type="ARBA" id="ARBA00048679"/>
    </source>
</evidence>
<dbReference type="Pfam" id="PF25030">
    <property type="entry name" value="M-HEAT_ATR"/>
    <property type="match status" value="1"/>
</dbReference>
<dbReference type="SMART" id="SM00146">
    <property type="entry name" value="PI3Kc"/>
    <property type="match status" value="1"/>
</dbReference>
<evidence type="ECO:0000256" key="16">
    <source>
        <dbReference type="SAM" id="MobiDB-lite"/>
    </source>
</evidence>
<evidence type="ECO:0000256" key="9">
    <source>
        <dbReference type="ARBA" id="ARBA00022777"/>
    </source>
</evidence>
<dbReference type="Gene3D" id="3.30.1010.10">
    <property type="entry name" value="Phosphatidylinositol 3-kinase Catalytic Subunit, Chain A, domain 4"/>
    <property type="match status" value="1"/>
</dbReference>
<feature type="compositionally biased region" description="Basic and acidic residues" evidence="16">
    <location>
        <begin position="464"/>
        <end position="479"/>
    </location>
</feature>
<dbReference type="GO" id="GO:0004674">
    <property type="term" value="F:protein serine/threonine kinase activity"/>
    <property type="evidence" value="ECO:0007669"/>
    <property type="project" value="UniProtKB-KW"/>
</dbReference>
<evidence type="ECO:0000256" key="1">
    <source>
        <dbReference type="ARBA" id="ARBA00004123"/>
    </source>
</evidence>
<dbReference type="InterPro" id="IPR003151">
    <property type="entry name" value="PIK-rel_kinase_FAT"/>
</dbReference>
<evidence type="ECO:0000256" key="2">
    <source>
        <dbReference type="ARBA" id="ARBA00010769"/>
    </source>
</evidence>